<accession>A0A420HKX6</accession>
<keyword evidence="4" id="KW-1185">Reference proteome</keyword>
<protein>
    <recommendedName>
        <fullName evidence="2">MULE transposase domain-containing protein</fullName>
    </recommendedName>
</protein>
<dbReference type="Proteomes" id="UP000286134">
    <property type="component" value="Unassembled WGS sequence"/>
</dbReference>
<proteinExistence type="predicted"/>
<dbReference type="AlphaFoldDB" id="A0A420HKX6"/>
<evidence type="ECO:0000259" key="2">
    <source>
        <dbReference type="Pfam" id="PF10551"/>
    </source>
</evidence>
<feature type="transmembrane region" description="Helical" evidence="1">
    <location>
        <begin position="46"/>
        <end position="68"/>
    </location>
</feature>
<feature type="domain" description="MULE transposase" evidence="2">
    <location>
        <begin position="31"/>
        <end position="86"/>
    </location>
</feature>
<evidence type="ECO:0000256" key="1">
    <source>
        <dbReference type="SAM" id="Phobius"/>
    </source>
</evidence>
<keyword evidence="1" id="KW-0472">Membrane</keyword>
<name>A0A420HKX6_9PEZI</name>
<organism evidence="3 4">
    <name type="scientific">Erysiphe neolycopersici</name>
    <dbReference type="NCBI Taxonomy" id="212602"/>
    <lineage>
        <taxon>Eukaryota</taxon>
        <taxon>Fungi</taxon>
        <taxon>Dikarya</taxon>
        <taxon>Ascomycota</taxon>
        <taxon>Pezizomycotina</taxon>
        <taxon>Leotiomycetes</taxon>
        <taxon>Erysiphales</taxon>
        <taxon>Erysiphaceae</taxon>
        <taxon>Erysiphe</taxon>
    </lineage>
</organism>
<dbReference type="InterPro" id="IPR018289">
    <property type="entry name" value="MULE_transposase_dom"/>
</dbReference>
<evidence type="ECO:0000313" key="4">
    <source>
        <dbReference type="Proteomes" id="UP000286134"/>
    </source>
</evidence>
<comment type="caution">
    <text evidence="3">The sequence shown here is derived from an EMBL/GenBank/DDBJ whole genome shotgun (WGS) entry which is preliminary data.</text>
</comment>
<dbReference type="OrthoDB" id="1421156at2759"/>
<gene>
    <name evidence="3" type="ORF">OnM2_070065</name>
</gene>
<keyword evidence="1" id="KW-0812">Transmembrane</keyword>
<evidence type="ECO:0000313" key="3">
    <source>
        <dbReference type="EMBL" id="RKF58049.1"/>
    </source>
</evidence>
<sequence length="91" mass="10816">MTMSMIHLMIYRDAFDHKGIIKNLQENPQMIVINTTYHTKKYGLPLLKFVISTCIGIIIPIANFFLFWEREHNFQWSLSTLVKLYTEYSVD</sequence>
<keyword evidence="1" id="KW-1133">Transmembrane helix</keyword>
<reference evidence="3 4" key="1">
    <citation type="journal article" date="2018" name="BMC Genomics">
        <title>Comparative genome analyses reveal sequence features reflecting distinct modes of host-adaptation between dicot and monocot powdery mildew.</title>
        <authorList>
            <person name="Wu Y."/>
            <person name="Ma X."/>
            <person name="Pan Z."/>
            <person name="Kale S.D."/>
            <person name="Song Y."/>
            <person name="King H."/>
            <person name="Zhang Q."/>
            <person name="Presley C."/>
            <person name="Deng X."/>
            <person name="Wei C.I."/>
            <person name="Xiao S."/>
        </authorList>
    </citation>
    <scope>NUCLEOTIDE SEQUENCE [LARGE SCALE GENOMIC DNA]</scope>
    <source>
        <strain evidence="3">UMSG2</strain>
    </source>
</reference>
<dbReference type="Pfam" id="PF10551">
    <property type="entry name" value="MULE"/>
    <property type="match status" value="1"/>
</dbReference>
<dbReference type="EMBL" id="MCFK01007027">
    <property type="protein sequence ID" value="RKF58049.1"/>
    <property type="molecule type" value="Genomic_DNA"/>
</dbReference>